<organism evidence="2 3">
    <name type="scientific">Effrenium voratum</name>
    <dbReference type="NCBI Taxonomy" id="2562239"/>
    <lineage>
        <taxon>Eukaryota</taxon>
        <taxon>Sar</taxon>
        <taxon>Alveolata</taxon>
        <taxon>Dinophyceae</taxon>
        <taxon>Suessiales</taxon>
        <taxon>Symbiodiniaceae</taxon>
        <taxon>Effrenium</taxon>
    </lineage>
</organism>
<keyword evidence="3" id="KW-1185">Reference proteome</keyword>
<feature type="region of interest" description="Disordered" evidence="1">
    <location>
        <begin position="1"/>
        <end position="37"/>
    </location>
</feature>
<evidence type="ECO:0000313" key="2">
    <source>
        <dbReference type="EMBL" id="CAJ1396011.1"/>
    </source>
</evidence>
<gene>
    <name evidence="2" type="ORF">EVOR1521_LOCUS20302</name>
</gene>
<name>A0AA36IYM6_9DINO</name>
<feature type="compositionally biased region" description="Polar residues" evidence="1">
    <location>
        <begin position="1"/>
        <end position="12"/>
    </location>
</feature>
<protein>
    <submittedName>
        <fullName evidence="2">Uncharacterized protein</fullName>
    </submittedName>
</protein>
<dbReference type="EMBL" id="CAUJNA010003216">
    <property type="protein sequence ID" value="CAJ1396011.1"/>
    <property type="molecule type" value="Genomic_DNA"/>
</dbReference>
<comment type="caution">
    <text evidence="2">The sequence shown here is derived from an EMBL/GenBank/DDBJ whole genome shotgun (WGS) entry which is preliminary data.</text>
</comment>
<dbReference type="Proteomes" id="UP001178507">
    <property type="component" value="Unassembled WGS sequence"/>
</dbReference>
<evidence type="ECO:0000313" key="3">
    <source>
        <dbReference type="Proteomes" id="UP001178507"/>
    </source>
</evidence>
<reference evidence="2" key="1">
    <citation type="submission" date="2023-08" db="EMBL/GenBank/DDBJ databases">
        <authorList>
            <person name="Chen Y."/>
            <person name="Shah S."/>
            <person name="Dougan E. K."/>
            <person name="Thang M."/>
            <person name="Chan C."/>
        </authorList>
    </citation>
    <scope>NUCLEOTIDE SEQUENCE</scope>
</reference>
<sequence>MRSLSRPNSCPSLTIDLGLQRSTRDEEPSEPSTSTRQIQHLRKVNGGLFSDAPSWQRDTATAPLLPSRHRCLSRSIWSNAVGCYEMFPEVSEAKSSYVDHKPKRFGPAKCFVSHPDAFSIHREESFKFGNKQMMRMGARPNAPSEKAAHG</sequence>
<accession>A0AA36IYM6</accession>
<dbReference type="AlphaFoldDB" id="A0AA36IYM6"/>
<evidence type="ECO:0000256" key="1">
    <source>
        <dbReference type="SAM" id="MobiDB-lite"/>
    </source>
</evidence>
<proteinExistence type="predicted"/>